<feature type="transmembrane region" description="Helical" evidence="2">
    <location>
        <begin position="76"/>
        <end position="99"/>
    </location>
</feature>
<dbReference type="EMBL" id="CP010028">
    <property type="protein sequence ID" value="AIZ44408.1"/>
    <property type="molecule type" value="Genomic_DNA"/>
</dbReference>
<sequence>MEERKSMGGAIVDVFDAGVTLVKSEINALVRKVSDIAKAKGVGVVLLLAATGPLVLALVFLILFVFYGLMRLGLGAWAAALLIAIFSFVVTGVMILLGIRKLGAEVDTDEPRAKSFDAMTEDERLEAQYQAEQAEKAARERRAAQAQTAGTPVSGMHTTPVQTTPVRTTPVQGSVPTGTPTRTVVVSPTSAPRGSAGGTVSPGLGAPDRATDQDSRQPASRTSVEVPRDPGLYASGENRYVGDDGQQATVRVEGGTSTVPVYESEPDGSARMYGGSLNEKLDKGEVPSANHAEPGHRAAGHHRDPLLQDPVVLDDAPGISVSTTPTYQDDIKKGGGDV</sequence>
<evidence type="ECO:0000313" key="3">
    <source>
        <dbReference type="EMBL" id="AIZ44408.1"/>
    </source>
</evidence>
<evidence type="ECO:0000313" key="4">
    <source>
        <dbReference type="Proteomes" id="UP000030634"/>
    </source>
</evidence>
<evidence type="ECO:0000256" key="1">
    <source>
        <dbReference type="SAM" id="MobiDB-lite"/>
    </source>
</evidence>
<feature type="region of interest" description="Disordered" evidence="1">
    <location>
        <begin position="282"/>
        <end position="338"/>
    </location>
</feature>
<dbReference type="HOGENOM" id="CLU_942409_0_0_0"/>
<feature type="compositionally biased region" description="Basic and acidic residues" evidence="1">
    <location>
        <begin position="329"/>
        <end position="338"/>
    </location>
</feature>
<feature type="region of interest" description="Disordered" evidence="1">
    <location>
        <begin position="130"/>
        <end position="242"/>
    </location>
</feature>
<feature type="compositionally biased region" description="Low complexity" evidence="1">
    <location>
        <begin position="158"/>
        <end position="190"/>
    </location>
</feature>
<feature type="compositionally biased region" description="Basic and acidic residues" evidence="1">
    <location>
        <begin position="293"/>
        <end position="306"/>
    </location>
</feature>
<feature type="compositionally biased region" description="Basic and acidic residues" evidence="1">
    <location>
        <begin position="133"/>
        <end position="143"/>
    </location>
</feature>
<protein>
    <recommendedName>
        <fullName evidence="5">Holin-X, holin superfamily III</fullName>
    </recommendedName>
</protein>
<dbReference type="AlphaFoldDB" id="A0A0A7KIQ9"/>
<organism evidence="3 4">
    <name type="scientific">Deinococcus radiopugnans</name>
    <dbReference type="NCBI Taxonomy" id="57497"/>
    <lineage>
        <taxon>Bacteria</taxon>
        <taxon>Thermotogati</taxon>
        <taxon>Deinococcota</taxon>
        <taxon>Deinococci</taxon>
        <taxon>Deinococcales</taxon>
        <taxon>Deinococcaceae</taxon>
        <taxon>Deinococcus</taxon>
    </lineage>
</organism>
<dbReference type="KEGG" id="dsw:QR90_03785"/>
<dbReference type="InterPro" id="IPR009937">
    <property type="entry name" value="Phage_holin_3_6"/>
</dbReference>
<evidence type="ECO:0008006" key="5">
    <source>
        <dbReference type="Google" id="ProtNLM"/>
    </source>
</evidence>
<accession>A0A0A7KIQ9</accession>
<dbReference type="RefSeq" id="WP_039682361.1">
    <property type="nucleotide sequence ID" value="NZ_CP010028.1"/>
</dbReference>
<dbReference type="Pfam" id="PF07332">
    <property type="entry name" value="Phage_holin_3_6"/>
    <property type="match status" value="1"/>
</dbReference>
<evidence type="ECO:0000256" key="2">
    <source>
        <dbReference type="SAM" id="Phobius"/>
    </source>
</evidence>
<keyword evidence="2" id="KW-0472">Membrane</keyword>
<name>A0A0A7KIQ9_9DEIO</name>
<keyword evidence="2" id="KW-1133">Transmembrane helix</keyword>
<reference evidence="4" key="1">
    <citation type="submission" date="2014-11" db="EMBL/GenBank/DDBJ databases">
        <title>Hymenobacter sp. DG25B genome submission.</title>
        <authorList>
            <person name="Jung H.-Y."/>
            <person name="Kim M.K."/>
            <person name="Srinivasan S."/>
            <person name="Lim S."/>
        </authorList>
    </citation>
    <scope>NUCLEOTIDE SEQUENCE [LARGE SCALE GENOMIC DNA]</scope>
    <source>
        <strain evidence="4">DY59</strain>
    </source>
</reference>
<gene>
    <name evidence="3" type="ORF">QR90_03785</name>
</gene>
<keyword evidence="2" id="KW-0812">Transmembrane</keyword>
<dbReference type="STRING" id="1182571.QR90_03785"/>
<feature type="transmembrane region" description="Helical" evidence="2">
    <location>
        <begin position="41"/>
        <end position="70"/>
    </location>
</feature>
<proteinExistence type="predicted"/>
<dbReference type="Proteomes" id="UP000030634">
    <property type="component" value="Chromosome"/>
</dbReference>